<dbReference type="AlphaFoldDB" id="A0A9E9LTD3"/>
<reference evidence="9" key="1">
    <citation type="journal article" date="2022" name="Front. Microbiol.">
        <title>New perspectives on an old grouping: The genomic and phenotypic variability of Oxalobacter formigenes and the implications for calcium oxalate stone prevention.</title>
        <authorList>
            <person name="Chmiel J.A."/>
            <person name="Carr C."/>
            <person name="Stuivenberg G.A."/>
            <person name="Venema R."/>
            <person name="Chanyi R.M."/>
            <person name="Al K.F."/>
            <person name="Giguere D."/>
            <person name="Say H."/>
            <person name="Akouris P.P."/>
            <person name="Dominguez Romero S.A."/>
            <person name="Kwong A."/>
            <person name="Tai V."/>
            <person name="Koval S.F."/>
            <person name="Razvi H."/>
            <person name="Bjazevic J."/>
            <person name="Burton J.P."/>
        </authorList>
    </citation>
    <scope>NUCLEOTIDE SEQUENCE</scope>
    <source>
        <strain evidence="9">WoOx3</strain>
    </source>
</reference>
<dbReference type="GO" id="GO:0015562">
    <property type="term" value="F:efflux transmembrane transporter activity"/>
    <property type="evidence" value="ECO:0007669"/>
    <property type="project" value="InterPro"/>
</dbReference>
<dbReference type="InterPro" id="IPR051906">
    <property type="entry name" value="TolC-like"/>
</dbReference>
<dbReference type="PANTHER" id="PTHR30026:SF20">
    <property type="entry name" value="OUTER MEMBRANE PROTEIN TOLC"/>
    <property type="match status" value="1"/>
</dbReference>
<evidence type="ECO:0000256" key="2">
    <source>
        <dbReference type="ARBA" id="ARBA00007613"/>
    </source>
</evidence>
<dbReference type="Proteomes" id="UP001156215">
    <property type="component" value="Chromosome"/>
</dbReference>
<sequence>MRNRFIISLIASLGFMLNASAADLMQIYQEALVNDPQYASARASLMAGQEQSVQGLSQLLPQVTGSGTYSRTKYESVQHTSETRYGVNLTQPLFNWGSYQNYEKSKLAVSVSEAQFAASQQELIIRVTQAYFDVLTAQDVLVFAQAQKVAIAEQLESAKRSFEVGTTTITDVHEAQARYDLADAQEYAAASDLEIKRAALQQIIGRLPDHLSPLRKGINVAAPEPNKMDTWVNYSERQNYAVAASELALEMAKRDISINRAGHYPTVDLVAGYNHTNQEREFQRSGGGTIRSDNYSTVGVQMSIPIFSGFAITSKVRESIALEDKARNDLVASRRNAAQLAREAYLGLNSGLSQIRALEAAEISSLSALESNKLGYEVGVRINIDVLNAEQQVFSTRRDLTVARHDAIMNALKLKYAAGILNDNDVQQINTLLDR</sequence>
<dbReference type="RefSeq" id="WP_269308287.1">
    <property type="nucleotide sequence ID" value="NZ_CP098242.1"/>
</dbReference>
<dbReference type="EMBL" id="CP098242">
    <property type="protein sequence ID" value="WAW09290.1"/>
    <property type="molecule type" value="Genomic_DNA"/>
</dbReference>
<keyword evidence="8" id="KW-0732">Signal</keyword>
<dbReference type="SUPFAM" id="SSF56954">
    <property type="entry name" value="Outer membrane efflux proteins (OEP)"/>
    <property type="match status" value="1"/>
</dbReference>
<dbReference type="NCBIfam" id="TIGR01844">
    <property type="entry name" value="type_I_sec_TolC"/>
    <property type="match status" value="1"/>
</dbReference>
<evidence type="ECO:0000313" key="10">
    <source>
        <dbReference type="Proteomes" id="UP001156215"/>
    </source>
</evidence>
<evidence type="ECO:0000256" key="1">
    <source>
        <dbReference type="ARBA" id="ARBA00004442"/>
    </source>
</evidence>
<evidence type="ECO:0000256" key="7">
    <source>
        <dbReference type="ARBA" id="ARBA00023237"/>
    </source>
</evidence>
<proteinExistence type="inferred from homology"/>
<dbReference type="Gene3D" id="1.20.1600.10">
    <property type="entry name" value="Outer membrane efflux proteins (OEP)"/>
    <property type="match status" value="1"/>
</dbReference>
<keyword evidence="4" id="KW-1134">Transmembrane beta strand</keyword>
<keyword evidence="3" id="KW-0813">Transport</keyword>
<name>A0A9E9LTD3_9BURK</name>
<dbReference type="GO" id="GO:0009279">
    <property type="term" value="C:cell outer membrane"/>
    <property type="evidence" value="ECO:0007669"/>
    <property type="project" value="UniProtKB-SubCell"/>
</dbReference>
<evidence type="ECO:0000313" key="9">
    <source>
        <dbReference type="EMBL" id="WAW09290.1"/>
    </source>
</evidence>
<dbReference type="GO" id="GO:0015288">
    <property type="term" value="F:porin activity"/>
    <property type="evidence" value="ECO:0007669"/>
    <property type="project" value="TreeGrafter"/>
</dbReference>
<keyword evidence="10" id="KW-1185">Reference proteome</keyword>
<evidence type="ECO:0000256" key="3">
    <source>
        <dbReference type="ARBA" id="ARBA00022448"/>
    </source>
</evidence>
<dbReference type="GO" id="GO:1990281">
    <property type="term" value="C:efflux pump complex"/>
    <property type="evidence" value="ECO:0007669"/>
    <property type="project" value="TreeGrafter"/>
</dbReference>
<dbReference type="InterPro" id="IPR010130">
    <property type="entry name" value="T1SS_OMP_TolC"/>
</dbReference>
<keyword evidence="5" id="KW-0812">Transmembrane</keyword>
<evidence type="ECO:0000256" key="4">
    <source>
        <dbReference type="ARBA" id="ARBA00022452"/>
    </source>
</evidence>
<evidence type="ECO:0000256" key="8">
    <source>
        <dbReference type="SAM" id="SignalP"/>
    </source>
</evidence>
<keyword evidence="7" id="KW-0998">Cell outer membrane</keyword>
<comment type="similarity">
    <text evidence="2">Belongs to the outer membrane factor (OMF) (TC 1.B.17) family.</text>
</comment>
<gene>
    <name evidence="9" type="ORF">NB640_08440</name>
</gene>
<feature type="signal peptide" evidence="8">
    <location>
        <begin position="1"/>
        <end position="21"/>
    </location>
</feature>
<dbReference type="InterPro" id="IPR003423">
    <property type="entry name" value="OMP_efflux"/>
</dbReference>
<evidence type="ECO:0000256" key="6">
    <source>
        <dbReference type="ARBA" id="ARBA00023136"/>
    </source>
</evidence>
<protein>
    <submittedName>
        <fullName evidence="9">TolC family outer membrane protein</fullName>
    </submittedName>
</protein>
<comment type="subcellular location">
    <subcellularLocation>
        <location evidence="1">Cell outer membrane</location>
    </subcellularLocation>
</comment>
<evidence type="ECO:0000256" key="5">
    <source>
        <dbReference type="ARBA" id="ARBA00022692"/>
    </source>
</evidence>
<organism evidence="9 10">
    <name type="scientific">Oxalobacter vibrioformis</name>
    <dbReference type="NCBI Taxonomy" id="933080"/>
    <lineage>
        <taxon>Bacteria</taxon>
        <taxon>Pseudomonadati</taxon>
        <taxon>Pseudomonadota</taxon>
        <taxon>Betaproteobacteria</taxon>
        <taxon>Burkholderiales</taxon>
        <taxon>Oxalobacteraceae</taxon>
        <taxon>Oxalobacter</taxon>
    </lineage>
</organism>
<accession>A0A9E9LTD3</accession>
<feature type="chain" id="PRO_5039218486" evidence="8">
    <location>
        <begin position="22"/>
        <end position="435"/>
    </location>
</feature>
<keyword evidence="6" id="KW-0472">Membrane</keyword>
<dbReference type="KEGG" id="ovb:NB640_08440"/>
<dbReference type="Pfam" id="PF02321">
    <property type="entry name" value="OEP"/>
    <property type="match status" value="2"/>
</dbReference>
<dbReference type="PANTHER" id="PTHR30026">
    <property type="entry name" value="OUTER MEMBRANE PROTEIN TOLC"/>
    <property type="match status" value="1"/>
</dbReference>